<accession>A0A2Z5J6W6</accession>
<dbReference type="FunFam" id="3.60.40.10:FF:000005">
    <property type="entry name" value="Serine/threonine protein phosphatase"/>
    <property type="match status" value="1"/>
</dbReference>
<keyword evidence="7" id="KW-0378">Hydrolase</keyword>
<dbReference type="EC" id="3.1.3.16" evidence="1"/>
<feature type="domain" description="PAS" evidence="16">
    <location>
        <begin position="17"/>
        <end position="88"/>
    </location>
</feature>
<keyword evidence="8" id="KW-0067">ATP-binding</keyword>
<dbReference type="SMART" id="SM00331">
    <property type="entry name" value="PP2C_SIG"/>
    <property type="match status" value="1"/>
</dbReference>
<evidence type="ECO:0000256" key="5">
    <source>
        <dbReference type="ARBA" id="ARBA00022741"/>
    </source>
</evidence>
<gene>
    <name evidence="17" type="ORF">C5746_02060</name>
</gene>
<dbReference type="SUPFAM" id="SSF55781">
    <property type="entry name" value="GAF domain-like"/>
    <property type="match status" value="1"/>
</dbReference>
<feature type="domain" description="PAS" evidence="16">
    <location>
        <begin position="156"/>
        <end position="209"/>
    </location>
</feature>
<keyword evidence="9" id="KW-0460">Magnesium</keyword>
<dbReference type="Pfam" id="PF13185">
    <property type="entry name" value="GAF_2"/>
    <property type="match status" value="1"/>
</dbReference>
<evidence type="ECO:0000256" key="3">
    <source>
        <dbReference type="ARBA" id="ARBA00022679"/>
    </source>
</evidence>
<dbReference type="InterPro" id="IPR000014">
    <property type="entry name" value="PAS"/>
</dbReference>
<keyword evidence="3" id="KW-0808">Transferase</keyword>
<dbReference type="InterPro" id="IPR013656">
    <property type="entry name" value="PAS_4"/>
</dbReference>
<dbReference type="AlphaFoldDB" id="A0A2Z5J6W6"/>
<evidence type="ECO:0000256" key="12">
    <source>
        <dbReference type="ARBA" id="ARBA00047761"/>
    </source>
</evidence>
<dbReference type="Pfam" id="PF00989">
    <property type="entry name" value="PAS"/>
    <property type="match status" value="1"/>
</dbReference>
<reference evidence="17 18" key="1">
    <citation type="journal article" date="2018" name="Front. Microbiol.">
        <title>Genome Sequencing of Streptomyces atratus SCSIOZH16 and Activation Production of Nocardamine via Metabolic Engineering.</title>
        <authorList>
            <person name="Li Y."/>
            <person name="Zhang C."/>
            <person name="Liu C."/>
            <person name="Ju J."/>
            <person name="Ma J."/>
        </authorList>
    </citation>
    <scope>NUCLEOTIDE SEQUENCE [LARGE SCALE GENOMIC DNA]</scope>
    <source>
        <strain evidence="17 18">SCSIO_ZH16</strain>
    </source>
</reference>
<evidence type="ECO:0000313" key="18">
    <source>
        <dbReference type="Proteomes" id="UP000252698"/>
    </source>
</evidence>
<dbReference type="CDD" id="cd00130">
    <property type="entry name" value="PAS"/>
    <property type="match status" value="2"/>
</dbReference>
<dbReference type="SMART" id="SM00065">
    <property type="entry name" value="GAF"/>
    <property type="match status" value="1"/>
</dbReference>
<keyword evidence="4" id="KW-0479">Metal-binding</keyword>
<evidence type="ECO:0000256" key="7">
    <source>
        <dbReference type="ARBA" id="ARBA00022801"/>
    </source>
</evidence>
<dbReference type="InterPro" id="IPR029016">
    <property type="entry name" value="GAF-like_dom_sf"/>
</dbReference>
<dbReference type="EMBL" id="CP027306">
    <property type="protein sequence ID" value="AXE75963.1"/>
    <property type="molecule type" value="Genomic_DNA"/>
</dbReference>
<organism evidence="17 18">
    <name type="scientific">Streptomyces atratus</name>
    <dbReference type="NCBI Taxonomy" id="1893"/>
    <lineage>
        <taxon>Bacteria</taxon>
        <taxon>Bacillati</taxon>
        <taxon>Actinomycetota</taxon>
        <taxon>Actinomycetes</taxon>
        <taxon>Kitasatosporales</taxon>
        <taxon>Streptomycetaceae</taxon>
        <taxon>Streptomyces</taxon>
    </lineage>
</organism>
<dbReference type="InterPro" id="IPR001932">
    <property type="entry name" value="PPM-type_phosphatase-like_dom"/>
</dbReference>
<comment type="function">
    <text evidence="13">Primarily acts as an independent SigF regulator that is sensitive to the osmosensory signal, mediating the cross talk of PknD with the SigF regulon. Possesses both phosphatase and kinase activities. The kinase domain functions as a classic anti-sigma factor-like kinase to phosphorylate the anti-anti-sigma factor domain at the canonical regulatory site, and the phosphatase domain antagonizes this activity.</text>
</comment>
<keyword evidence="6" id="KW-0418">Kinase</keyword>
<dbReference type="InterPro" id="IPR035965">
    <property type="entry name" value="PAS-like_dom_sf"/>
</dbReference>
<dbReference type="Pfam" id="PF08448">
    <property type="entry name" value="PAS_4"/>
    <property type="match status" value="1"/>
</dbReference>
<dbReference type="Gene3D" id="3.30.450.40">
    <property type="match status" value="1"/>
</dbReference>
<dbReference type="InterPro" id="IPR052016">
    <property type="entry name" value="Bact_Sigma-Reg"/>
</dbReference>
<evidence type="ECO:0000256" key="4">
    <source>
        <dbReference type="ARBA" id="ARBA00022723"/>
    </source>
</evidence>
<dbReference type="GO" id="GO:0005524">
    <property type="term" value="F:ATP binding"/>
    <property type="evidence" value="ECO:0007669"/>
    <property type="project" value="UniProtKB-KW"/>
</dbReference>
<evidence type="ECO:0000259" key="16">
    <source>
        <dbReference type="PROSITE" id="PS50112"/>
    </source>
</evidence>
<evidence type="ECO:0000256" key="6">
    <source>
        <dbReference type="ARBA" id="ARBA00022777"/>
    </source>
</evidence>
<evidence type="ECO:0000256" key="15">
    <source>
        <dbReference type="ARBA" id="ARBA00081350"/>
    </source>
</evidence>
<evidence type="ECO:0000256" key="2">
    <source>
        <dbReference type="ARBA" id="ARBA00022553"/>
    </source>
</evidence>
<dbReference type="GO" id="GO:0046872">
    <property type="term" value="F:metal ion binding"/>
    <property type="evidence" value="ECO:0007669"/>
    <property type="project" value="UniProtKB-KW"/>
</dbReference>
<evidence type="ECO:0000256" key="14">
    <source>
        <dbReference type="ARBA" id="ARBA00075117"/>
    </source>
</evidence>
<dbReference type="GO" id="GO:0016301">
    <property type="term" value="F:kinase activity"/>
    <property type="evidence" value="ECO:0007669"/>
    <property type="project" value="UniProtKB-KW"/>
</dbReference>
<evidence type="ECO:0000256" key="9">
    <source>
        <dbReference type="ARBA" id="ARBA00022842"/>
    </source>
</evidence>
<dbReference type="Proteomes" id="UP000252698">
    <property type="component" value="Chromosome"/>
</dbReference>
<name>A0A2Z5J6W6_STRAR</name>
<dbReference type="Gene3D" id="3.30.450.20">
    <property type="entry name" value="PAS domain"/>
    <property type="match status" value="2"/>
</dbReference>
<dbReference type="InterPro" id="IPR036457">
    <property type="entry name" value="PPM-type-like_dom_sf"/>
</dbReference>
<dbReference type="PANTHER" id="PTHR43156:SF2">
    <property type="entry name" value="STAGE II SPORULATION PROTEIN E"/>
    <property type="match status" value="1"/>
</dbReference>
<dbReference type="InterPro" id="IPR013767">
    <property type="entry name" value="PAS_fold"/>
</dbReference>
<dbReference type="GeneID" id="95517367"/>
<evidence type="ECO:0000313" key="17">
    <source>
        <dbReference type="EMBL" id="AXE75963.1"/>
    </source>
</evidence>
<dbReference type="Pfam" id="PF07228">
    <property type="entry name" value="SpoIIE"/>
    <property type="match status" value="1"/>
</dbReference>
<evidence type="ECO:0000256" key="11">
    <source>
        <dbReference type="ARBA" id="ARBA00023211"/>
    </source>
</evidence>
<keyword evidence="5" id="KW-0547">Nucleotide-binding</keyword>
<dbReference type="PANTHER" id="PTHR43156">
    <property type="entry name" value="STAGE II SPORULATION PROTEIN E-RELATED"/>
    <property type="match status" value="1"/>
</dbReference>
<dbReference type="InterPro" id="IPR003018">
    <property type="entry name" value="GAF"/>
</dbReference>
<dbReference type="GO" id="GO:0004722">
    <property type="term" value="F:protein serine/threonine phosphatase activity"/>
    <property type="evidence" value="ECO:0007669"/>
    <property type="project" value="UniProtKB-EC"/>
</dbReference>
<dbReference type="PROSITE" id="PS50112">
    <property type="entry name" value="PAS"/>
    <property type="match status" value="2"/>
</dbReference>
<evidence type="ECO:0000256" key="8">
    <source>
        <dbReference type="ARBA" id="ARBA00022840"/>
    </source>
</evidence>
<dbReference type="FunFam" id="3.30.450.40:FF:000035">
    <property type="entry name" value="PAS sensor protein"/>
    <property type="match status" value="1"/>
</dbReference>
<comment type="catalytic activity">
    <reaction evidence="12">
        <text>O-phospho-L-seryl-[protein] + H2O = L-seryl-[protein] + phosphate</text>
        <dbReference type="Rhea" id="RHEA:20629"/>
        <dbReference type="Rhea" id="RHEA-COMP:9863"/>
        <dbReference type="Rhea" id="RHEA-COMP:11604"/>
        <dbReference type="ChEBI" id="CHEBI:15377"/>
        <dbReference type="ChEBI" id="CHEBI:29999"/>
        <dbReference type="ChEBI" id="CHEBI:43474"/>
        <dbReference type="ChEBI" id="CHEBI:83421"/>
        <dbReference type="EC" id="3.1.3.16"/>
    </reaction>
</comment>
<proteinExistence type="predicted"/>
<dbReference type="FunFam" id="3.30.450.20:FF:000120">
    <property type="entry name" value="PAS domain S-box protein"/>
    <property type="match status" value="1"/>
</dbReference>
<dbReference type="NCBIfam" id="TIGR00229">
    <property type="entry name" value="sensory_box"/>
    <property type="match status" value="2"/>
</dbReference>
<dbReference type="SUPFAM" id="SSF81606">
    <property type="entry name" value="PP2C-like"/>
    <property type="match status" value="1"/>
</dbReference>
<keyword evidence="10" id="KW-0904">Protein phosphatase</keyword>
<dbReference type="RefSeq" id="WP_114242632.1">
    <property type="nucleotide sequence ID" value="NZ_CP027306.1"/>
</dbReference>
<keyword evidence="2" id="KW-0597">Phosphoprotein</keyword>
<protein>
    <recommendedName>
        <fullName evidence="1">protein-serine/threonine phosphatase</fullName>
        <ecNumber evidence="1">3.1.3.16</ecNumber>
    </recommendedName>
    <alternativeName>
        <fullName evidence="15">Protein-serine/threonine phosphatase</fullName>
    </alternativeName>
    <alternativeName>
        <fullName evidence="14">Serine/threonine-protein kinase</fullName>
    </alternativeName>
</protein>
<dbReference type="SMART" id="SM00091">
    <property type="entry name" value="PAS"/>
    <property type="match status" value="2"/>
</dbReference>
<evidence type="ECO:0000256" key="1">
    <source>
        <dbReference type="ARBA" id="ARBA00013081"/>
    </source>
</evidence>
<dbReference type="Gene3D" id="3.60.40.10">
    <property type="entry name" value="PPM-type phosphatase domain"/>
    <property type="match status" value="1"/>
</dbReference>
<dbReference type="GO" id="GO:0006355">
    <property type="term" value="P:regulation of DNA-templated transcription"/>
    <property type="evidence" value="ECO:0007669"/>
    <property type="project" value="InterPro"/>
</dbReference>
<evidence type="ECO:0000256" key="10">
    <source>
        <dbReference type="ARBA" id="ARBA00022912"/>
    </source>
</evidence>
<dbReference type="KEGG" id="sata:C5746_02060"/>
<sequence>MSEAGSFGADSDSSGLRLELPSRLLETLGVAVVALDTTGRFVLWSPQAEELFGYSAQEALGRHAAQLLVPARYRDLVADKCEQMMETGQSWAGVFPVRNKDDSTRLVEFHNTRLPDKQGDFCTLGIATDASTLREVERDVALSTQLIAQSPIGLEVLDTDLRYVAVNPAMERMHGLSAEDHLGRGFREVLHSVSVDASEAAVREVLKTGRPQVDKYTIGRTPADPDNDHAWSVSIYRLEALNGQILGVAMSVVDVTDRYGAITAAAQARQRLAQIAEGSARIGTTLDMKQTARELADVAVPELADIAVVDVLDSALNDRRPATSDSGPARFRTLAVKTAYLSEAAGAVGTADQPVSYDADRLPTQCVRTGQPIMVTRVEEWDLARIARDAGAAALLASVGIHSYLAIPLAARGRALGVLGLMRGRNQLPFNADDVTLAGELAGRTAVSLDNARLYQGVRNTAVTLQRSLLPKPTPPEGLEVATRYQPAGTSTEVGGDWFDVIPLTEDKTALVVGDVMGSGIDAAATMGRLRTATATLADLGLPPAQVLQHLDKITAGIDPYIATCIYAEYDPHSDSCCIAAAGHLPPALTPAGGPPELLDLPSGAPLGVGGVPFETTNVPLRPGDQLVLYTDGLIETRRDSIDERLDLFLRVLDGHDRSLEETCDRLLETLRDPDDHDDVSVLIARPRPRP</sequence>
<keyword evidence="11" id="KW-0464">Manganese</keyword>
<dbReference type="SUPFAM" id="SSF55785">
    <property type="entry name" value="PYP-like sensor domain (PAS domain)"/>
    <property type="match status" value="2"/>
</dbReference>
<evidence type="ECO:0000256" key="13">
    <source>
        <dbReference type="ARBA" id="ARBA00056274"/>
    </source>
</evidence>